<dbReference type="KEGG" id="shv:AAT16_03755"/>
<dbReference type="GO" id="GO:0140359">
    <property type="term" value="F:ABC-type transporter activity"/>
    <property type="evidence" value="ECO:0007669"/>
    <property type="project" value="InterPro"/>
</dbReference>
<evidence type="ECO:0000256" key="3">
    <source>
        <dbReference type="ARBA" id="ARBA00022448"/>
    </source>
</evidence>
<dbReference type="PROSITE" id="PS51012">
    <property type="entry name" value="ABC_TM2"/>
    <property type="match status" value="1"/>
</dbReference>
<feature type="transmembrane region" description="Helical" evidence="8">
    <location>
        <begin position="241"/>
        <end position="259"/>
    </location>
</feature>
<accession>A0A0F7D408</accession>
<evidence type="ECO:0000313" key="10">
    <source>
        <dbReference type="EMBL" id="AKG73410.1"/>
    </source>
</evidence>
<dbReference type="OrthoDB" id="9794365at2"/>
<evidence type="ECO:0000256" key="6">
    <source>
        <dbReference type="ARBA" id="ARBA00022989"/>
    </source>
</evidence>
<feature type="transmembrane region" description="Helical" evidence="8">
    <location>
        <begin position="150"/>
        <end position="174"/>
    </location>
</feature>
<evidence type="ECO:0000256" key="7">
    <source>
        <dbReference type="ARBA" id="ARBA00023136"/>
    </source>
</evidence>
<organism evidence="11 13">
    <name type="scientific">Salinicoccus halodurans</name>
    <dbReference type="NCBI Taxonomy" id="407035"/>
    <lineage>
        <taxon>Bacteria</taxon>
        <taxon>Bacillati</taxon>
        <taxon>Bacillota</taxon>
        <taxon>Bacilli</taxon>
        <taxon>Bacillales</taxon>
        <taxon>Staphylococcaceae</taxon>
        <taxon>Salinicoccus</taxon>
    </lineage>
</organism>
<feature type="domain" description="ABC transmembrane type-2" evidence="9">
    <location>
        <begin position="35"/>
        <end position="261"/>
    </location>
</feature>
<dbReference type="GO" id="GO:0005886">
    <property type="term" value="C:plasma membrane"/>
    <property type="evidence" value="ECO:0007669"/>
    <property type="project" value="UniProtKB-SubCell"/>
</dbReference>
<evidence type="ECO:0000313" key="13">
    <source>
        <dbReference type="Proteomes" id="UP000183090"/>
    </source>
</evidence>
<gene>
    <name evidence="10" type="ORF">AAT16_03755</name>
    <name evidence="11" type="ORF">SAMN05216235_1769</name>
</gene>
<dbReference type="PANTHER" id="PTHR30413">
    <property type="entry name" value="INNER MEMBRANE TRANSPORT PERMEASE"/>
    <property type="match status" value="1"/>
</dbReference>
<evidence type="ECO:0000256" key="4">
    <source>
        <dbReference type="ARBA" id="ARBA00022475"/>
    </source>
</evidence>
<evidence type="ECO:0000256" key="2">
    <source>
        <dbReference type="ARBA" id="ARBA00007783"/>
    </source>
</evidence>
<reference evidence="11 13" key="3">
    <citation type="submission" date="2016-10" db="EMBL/GenBank/DDBJ databases">
        <authorList>
            <person name="Varghese N."/>
            <person name="Submissions S."/>
        </authorList>
    </citation>
    <scope>NUCLEOTIDE SEQUENCE [LARGE SCALE GENOMIC DNA]</scope>
    <source>
        <strain evidence="11 13">CGMCC 1.6501</strain>
    </source>
</reference>
<feature type="transmembrane region" description="Helical" evidence="8">
    <location>
        <begin position="181"/>
        <end position="199"/>
    </location>
</feature>
<dbReference type="AlphaFoldDB" id="A0A0F7D408"/>
<keyword evidence="7 8" id="KW-0472">Membrane</keyword>
<evidence type="ECO:0000256" key="5">
    <source>
        <dbReference type="ARBA" id="ARBA00022692"/>
    </source>
</evidence>
<feature type="transmembrane region" description="Helical" evidence="8">
    <location>
        <begin position="113"/>
        <end position="138"/>
    </location>
</feature>
<comment type="subcellular location">
    <subcellularLocation>
        <location evidence="1 8">Cell membrane</location>
        <topology evidence="1 8">Multi-pass membrane protein</topology>
    </subcellularLocation>
</comment>
<comment type="similarity">
    <text evidence="2 8">Belongs to the ABC-2 integral membrane protein family.</text>
</comment>
<dbReference type="InterPro" id="IPR047817">
    <property type="entry name" value="ABC2_TM_bact-type"/>
</dbReference>
<feature type="transmembrane region" description="Helical" evidence="8">
    <location>
        <begin position="71"/>
        <end position="92"/>
    </location>
</feature>
<evidence type="ECO:0000256" key="8">
    <source>
        <dbReference type="RuleBase" id="RU361157"/>
    </source>
</evidence>
<dbReference type="Proteomes" id="UP000183090">
    <property type="component" value="Unassembled WGS sequence"/>
</dbReference>
<keyword evidence="3 8" id="KW-0813">Transport</keyword>
<keyword evidence="5 8" id="KW-0812">Transmembrane</keyword>
<evidence type="ECO:0000313" key="11">
    <source>
        <dbReference type="EMBL" id="SFK81136.1"/>
    </source>
</evidence>
<dbReference type="EMBL" id="FOTB01000004">
    <property type="protein sequence ID" value="SFK81136.1"/>
    <property type="molecule type" value="Genomic_DNA"/>
</dbReference>
<keyword evidence="12" id="KW-1185">Reference proteome</keyword>
<reference evidence="12" key="2">
    <citation type="submission" date="2015-04" db="EMBL/GenBank/DDBJ databases">
        <title>Complete genome sequence of Salinicoccus halodurans strain H3B36, isolated from the Qaidam basin of China.</title>
        <authorList>
            <person name="Ma Y."/>
            <person name="Jiang K."/>
            <person name="Xue Y."/>
        </authorList>
    </citation>
    <scope>NUCLEOTIDE SEQUENCE [LARGE SCALE GENOMIC DNA]</scope>
    <source>
        <strain evidence="12">H3B36</strain>
    </source>
</reference>
<evidence type="ECO:0000256" key="1">
    <source>
        <dbReference type="ARBA" id="ARBA00004651"/>
    </source>
</evidence>
<dbReference type="PANTHER" id="PTHR30413:SF10">
    <property type="entry name" value="CAPSULE POLYSACCHARIDE EXPORT INNER-MEMBRANE PROTEIN CTRC"/>
    <property type="match status" value="1"/>
</dbReference>
<name>A0A0F7D408_9STAP</name>
<keyword evidence="4 8" id="KW-1003">Cell membrane</keyword>
<dbReference type="Proteomes" id="UP000034029">
    <property type="component" value="Chromosome"/>
</dbReference>
<dbReference type="EMBL" id="CP011366">
    <property type="protein sequence ID" value="AKG73410.1"/>
    <property type="molecule type" value="Genomic_DNA"/>
</dbReference>
<dbReference type="RefSeq" id="WP_046789600.1">
    <property type="nucleotide sequence ID" value="NZ_CP011366.1"/>
</dbReference>
<sequence>MNNIFKILKEQWLHRRLIIGLSVYSLKSQYANHYLGLFWNILQPAMQVFLYYVVFGLGLRGDRGDVGDLPFIVHLISGLFPWLYISAGINAASGAIQSQIGLVTKMKFPSSTLISVSIVNSLINLFITTSILLVISIIYGFSSPIHYLSFLYFVVASVALISSVGLIMSTLVILIRDMKNVLQNVIRMFFFLTPIFWSLSEANALMHTISSFNPVAYLVMNYRTALVLQEAPLYGGMSDHIYFWSITLFLFYVGVNVHYRFRDRLVDYL</sequence>
<proteinExistence type="inferred from homology"/>
<keyword evidence="6 8" id="KW-1133">Transmembrane helix</keyword>
<dbReference type="InterPro" id="IPR013525">
    <property type="entry name" value="ABC2_TM"/>
</dbReference>
<dbReference type="GO" id="GO:0015920">
    <property type="term" value="P:lipopolysaccharide transport"/>
    <property type="evidence" value="ECO:0007669"/>
    <property type="project" value="TreeGrafter"/>
</dbReference>
<reference evidence="10 12" key="1">
    <citation type="journal article" date="2015" name="Int. J. Syst. Evol. Microbiol.">
        <title>Complete genome sequence of Salinicoccus halodurans H3B36, isolated from the Qaidam Basin in China.</title>
        <authorList>
            <person name="Jiang K."/>
            <person name="Xue Y."/>
            <person name="Ma Y."/>
        </authorList>
    </citation>
    <scope>NUCLEOTIDE SEQUENCE [LARGE SCALE GENOMIC DNA]</scope>
    <source>
        <strain evidence="10 12">H3B36</strain>
    </source>
</reference>
<evidence type="ECO:0000313" key="12">
    <source>
        <dbReference type="Proteomes" id="UP000034029"/>
    </source>
</evidence>
<protein>
    <recommendedName>
        <fullName evidence="8">Transport permease protein</fullName>
    </recommendedName>
</protein>
<feature type="transmembrane region" description="Helical" evidence="8">
    <location>
        <begin position="37"/>
        <end position="59"/>
    </location>
</feature>
<evidence type="ECO:0000259" key="9">
    <source>
        <dbReference type="PROSITE" id="PS51012"/>
    </source>
</evidence>
<dbReference type="Pfam" id="PF01061">
    <property type="entry name" value="ABC2_membrane"/>
    <property type="match status" value="1"/>
</dbReference>